<dbReference type="InterPro" id="IPR037523">
    <property type="entry name" value="VOC_core"/>
</dbReference>
<dbReference type="PANTHER" id="PTHR39434">
    <property type="match status" value="1"/>
</dbReference>
<reference evidence="2 3" key="1">
    <citation type="submission" date="2024-08" db="EMBL/GenBank/DDBJ databases">
        <authorList>
            <person name="Ishaq N."/>
        </authorList>
    </citation>
    <scope>NUCLEOTIDE SEQUENCE [LARGE SCALE GENOMIC DNA]</scope>
    <source>
        <strain evidence="2 3">JCM 30400</strain>
    </source>
</reference>
<organism evidence="2 3">
    <name type="scientific">Microbulbifer echini</name>
    <dbReference type="NCBI Taxonomy" id="1529067"/>
    <lineage>
        <taxon>Bacteria</taxon>
        <taxon>Pseudomonadati</taxon>
        <taxon>Pseudomonadota</taxon>
        <taxon>Gammaproteobacteria</taxon>
        <taxon>Cellvibrionales</taxon>
        <taxon>Microbulbiferaceae</taxon>
        <taxon>Microbulbifer</taxon>
    </lineage>
</organism>
<dbReference type="PROSITE" id="PS51819">
    <property type="entry name" value="VOC"/>
    <property type="match status" value="1"/>
</dbReference>
<accession>A0ABV4NTU8</accession>
<dbReference type="Pfam" id="PF00903">
    <property type="entry name" value="Glyoxalase"/>
    <property type="match status" value="1"/>
</dbReference>
<dbReference type="RefSeq" id="WP_143732495.1">
    <property type="nucleotide sequence ID" value="NZ_JBGMEL010000030.1"/>
</dbReference>
<comment type="caution">
    <text evidence="2">The sequence shown here is derived from an EMBL/GenBank/DDBJ whole genome shotgun (WGS) entry which is preliminary data.</text>
</comment>
<dbReference type="InterPro" id="IPR004360">
    <property type="entry name" value="Glyas_Fos-R_dOase_dom"/>
</dbReference>
<dbReference type="Gene3D" id="3.10.180.10">
    <property type="entry name" value="2,3-Dihydroxybiphenyl 1,2-Dioxygenase, domain 1"/>
    <property type="match status" value="1"/>
</dbReference>
<dbReference type="InterPro" id="IPR029068">
    <property type="entry name" value="Glyas_Bleomycin-R_OHBP_Dase"/>
</dbReference>
<evidence type="ECO:0000313" key="2">
    <source>
        <dbReference type="EMBL" id="MFA0792558.1"/>
    </source>
</evidence>
<evidence type="ECO:0000259" key="1">
    <source>
        <dbReference type="PROSITE" id="PS51819"/>
    </source>
</evidence>
<evidence type="ECO:0000313" key="3">
    <source>
        <dbReference type="Proteomes" id="UP001569414"/>
    </source>
</evidence>
<sequence length="131" mass="15087">MKGIFHLSFVADNFETTRKFYEEVLGCRTGREKETWLDIHFFGHQLTIHRNNCPSEVSPIDHFGVILDKDEWHNLSERVSASNTGYVLSPNVIKIDTEAESGKYIIKDPSGNILEFKYYSELIHPMSEAHA</sequence>
<protein>
    <submittedName>
        <fullName evidence="2">VOC family protein</fullName>
    </submittedName>
</protein>
<keyword evidence="3" id="KW-1185">Reference proteome</keyword>
<dbReference type="Proteomes" id="UP001569414">
    <property type="component" value="Unassembled WGS sequence"/>
</dbReference>
<dbReference type="EMBL" id="JBGMEL010000030">
    <property type="protein sequence ID" value="MFA0792558.1"/>
    <property type="molecule type" value="Genomic_DNA"/>
</dbReference>
<proteinExistence type="predicted"/>
<name>A0ABV4NTU8_9GAMM</name>
<gene>
    <name evidence="2" type="ORF">ACCI51_18635</name>
</gene>
<dbReference type="SUPFAM" id="SSF54593">
    <property type="entry name" value="Glyoxalase/Bleomycin resistance protein/Dihydroxybiphenyl dioxygenase"/>
    <property type="match status" value="1"/>
</dbReference>
<feature type="domain" description="VOC" evidence="1">
    <location>
        <begin position="3"/>
        <end position="119"/>
    </location>
</feature>
<dbReference type="PANTHER" id="PTHR39434:SF1">
    <property type="entry name" value="VOC DOMAIN-CONTAINING PROTEIN"/>
    <property type="match status" value="1"/>
</dbReference>